<dbReference type="GO" id="GO:0005737">
    <property type="term" value="C:cytoplasm"/>
    <property type="evidence" value="ECO:0007669"/>
    <property type="project" value="TreeGrafter"/>
</dbReference>
<accession>A0A1E1JY07</accession>
<dbReference type="FunFam" id="3.30.559.30:FF:000003">
    <property type="entry name" value="Nonribosomal peptide synthase SidD"/>
    <property type="match status" value="5"/>
</dbReference>
<evidence type="ECO:0000259" key="4">
    <source>
        <dbReference type="PROSITE" id="PS50075"/>
    </source>
</evidence>
<dbReference type="PANTHER" id="PTHR45527">
    <property type="entry name" value="NONRIBOSOMAL PEPTIDE SYNTHETASE"/>
    <property type="match status" value="1"/>
</dbReference>
<dbReference type="InterPro" id="IPR000873">
    <property type="entry name" value="AMP-dep_synth/lig_dom"/>
</dbReference>
<dbReference type="FunFam" id="1.10.1200.10:FF:000005">
    <property type="entry name" value="Nonribosomal peptide synthetase 1"/>
    <property type="match status" value="1"/>
</dbReference>
<evidence type="ECO:0000256" key="3">
    <source>
        <dbReference type="ARBA" id="ARBA00022598"/>
    </source>
</evidence>
<dbReference type="Gene3D" id="3.30.559.30">
    <property type="entry name" value="Nonribosomal peptide synthetase, condensation domain"/>
    <property type="match status" value="7"/>
</dbReference>
<dbReference type="InterPro" id="IPR023213">
    <property type="entry name" value="CAT-like_dom_sf"/>
</dbReference>
<sequence>MDLPPCLLFAHAKDVCCCQNQRPSQLQGTKPNSPISFQKIEVDVENASLRAFSVGASVDPSHVFLAIWALVLARYTGADHVQFGLVREEGKDEMVVLQHDPNASFEAILGKVEDGIYDEAERGTGTSRVLYNTLVDIRVCQTIGETRAVKAANNLVPTISLCVDISATEIQASLISHSLCSDQLAGFAATFSAALATLLKNPSVPAESLPILSAYDRNRLQHWNGPVPQPTCPRFVHEILTLQARKTPESIAVQSWDGSMTYSDLEEVSSRVAVHLRQLGVGSEVPVPLCFGKSIWAVVSQVAVLKAGGACVPIDPNLPRARMGIIMKEVGATIALTSVECSELLPITSEITLVIVNNAFVTSLPLPGVSTEMMPNEPLKSSNAAFIMFTSGSTGIPKGIVQEHRHMTASIEAHTARMSITPSSRLFQFSSYAFDVSISDIFGAFLHGACLCIPSDADRVSALAKSITELRATHICTTPTVAKTLDPKDVPTLSTMTLGGEKLTQELVEIWSDKVKLLNIYGVTECSVWCAINERKEGATQPENIGYGVGAALWVVEPQNHDVLVPIGALGELVIEGPIVARGYLDPLKTKKVFVAPPKWHTKTAQRAGEGANMYKTGDLVRQNCDGSLSFVGRKDTQAKLRGQRLELEEVEHHLARYMVDASTVAVEIAVVQMVHGIEVEALIAFVQLPGSENPVGTTTELINMTLADEWMPRLVEVGAALAKVLPVFMIPTIFLPVYKMPTTDTGKLNRRQLREIAASLSPFELRKYSLSHSHPGAAGHGKRAPKPGVESRLADVWAEALRVPVTLLSAEDHFFHVGGDSVRAMTLAAKAQQLGLHLTVATIFETPILADMASLVDVGADSLISTVSAPTEFELLPAQHRDEMMKAAAEQCGISVTDIEDMYPCTPLQEGFMATSSLEPDAYVTTYKFDLPADLDLDVFRQAWEHTATLNPILRTQIVQIGTFGMFQIVLKYTELWKYSVISSGSLGRFGGPLHYAALLDEGAESPQRRKFTWSVHHAVYDGWTLPLLIECCQRYYIEFSRHVKEQEQARDDAPVKFSPFLRYLATVNHDDLTTFWTKYCSGFASPMFPALPQRSYQPRPRDTAKLTRNLPTQKIQGITLPTFINLAWALTLRSYQSSDDIVFGLTVSGRSAPIDGILTMTGPTIATFPLRTQVSSAQTVQDALNAVQKSVTSIIPYEQTGLQNIRRISDDAAATCAFQNLLVIQPEADDSRSGFLSAQEVDVDFLNDLNVYSMMLECSPHALPNGSSSIGLMINFDREVIELQQVQRVLNQFVGILTQLLEADPSHEVGHLSFLSIQDREEIMQWNSKVPAIVNRCIHELVAEAYADDPQRAAICSWDGNLSFAELDYFSSQFAQQLWLRGIKKGDFVPLCFEKSMWIAVAMLAVLKVGAAFVMLSPQHPKARLQAIAEDARAKFVVCSKSQGETFAGTSLAIIYLGPAYSATELESSESLKTRFEPVSPDDAAIVIYTSGSTGKPKGIVLEHLAFCSSAVAHGLSECLSRNSRVLQFADFAFDVALSDILTTLIYGGCVCIPSEDQRINNLTGVMRDLEVTEAFLTPTVSRMLMPSDVPLLRTLKLGGEPLQQEDLDSWAKQVYLINSYGVAECCVRSLYHAPVSVNDKPSTIGQSVGCISWIVDIEESETLVPIGAIGELFIEGPTLMREYLHDETRTRDAIVERKLDRQTARRMYRSGDLVRYDSRGKIEFIGRKDTQVKIRGQRIELGEIEHHLAASLGGHQSVVVESINSSVSVGKLVAFIVNLHTQVTFHQLLAPPAQADSALYKSFLKSRDQLSQRLPQYMVPDMFVSINFLPLNPSGKTDRRRLRDTIADLLNDKETAAQYQLGHSEMIPLTLPEHHRLAELWSRVMKLDSATLSADDNFFRLGGDSVQAMRLVAVARAQGYSLSVAGVFQHPILSDQAKLLGLSSAESAIDREELKPFEILMVRPSTTVVPGVQSYLEAGQIRQQVAEDSGIKEESILDAYPCTPLQEGLMALSIIQKGAYTYQHVYDLPPGISLSRFQSAWQRLVDQNNILRTVIVRTETWGLVQVVLKHSPLIWLRPTSLDSYLKSDKEIPMSYSEPLSRFALCADHDGKYQFVWTIHHALYDGWSMDLIISQLNLIYDEQEIAPTLPFGYFVAHLQHLDKAAAATYWTEYLAGGTRSPFPVPKATDRPRKGKRHSVEGFLSTTSASNSDFTLTTVVRFAWALLLSKYAATDDVIFASTVSGRNVDLNGIENVIGPTIASVPFRVNIDQGATVAVALSAVQSASANMIPFEQMGLQNISRLNPSAKELCNSFTLLVVHPGDQRQRKGDVLGKPRNADYDVDFLTYPLAIECSLSPDGLRYNISSSPAHLSFTQTEWILFQLKEITSKLLNETQRAALVSELDIISPGELDQVQKWNHTVPEAEFVCVHEKFSRVAARFPLAEAVCAWDGSLTYFELDQLSNRVALLLIAQGVQKGLHIPVLFEKSVWAIVSQLAVLKAGAVCVPLDISHPVDRKRFVLGAIGSDKVLTSESLAEHASEFSSDTIIIGPSVLPKFPDYQPSALPLGIEIPHATTCSSANHHGARLRLNETSRVLQFSSFVFDVAIFDIYTTLFAGGCVCLPRESDRFNGIPAVVESMKINWALLTPSFVRTLNPSELRGLRTLVLGGEAVPTDLVTTWQNELVLINAYGPTEGSACVAGDFLHGVTSDTIGKAVGCLTWIVNHHNHDVLAPLGTIGELLIEGPVLAKGYLNDEHRTEKSFIFDPTWSGKGDTNRRRFYKTGDLVQYLDDGSLRYVGRKDTQVKINGQRIEMEEVEHHLRQAFGVNAEVAVDVIKPKDSIISILVAFIRAKLAAGTTNSLLIQLAQKYLKRQVPSYMIPSGYVQLVSMPMTITGKRDRLTLRKLAQEMTISELKSGSEETASKRMPEGKMELFLAESWARVLQLKVGQVGADDSFFELGGDSIAAIHLAAQARRAAFSLTVSDIFNRPRLCDMAIAIEALDSASKIVAVKPFELLRAQSDGQLEIDSIRSTIALQCEVDTTSVRDAYPCTPLQQALMASSARVPGTYHARYIFTLPARVDQERFCRAWDQVFEKHPILRTRIIQLDSTRTVQVVVDETIPWKSTDSLKDYVESDQGAHLVAGGPLTRFAFVFDEITARAFFIWTIHHALFDGWSLQLLLQDFERAYASEPVVSPADFRIFVKLTEGQNQRNSSAYWANNLKDASPPCFPLVPSTVYQPLADRCIRLYTHLPHRSQSTITNATLIRAAWSLVIAKYSNSEDVVFGSTLSGRGAPVPGIDQMTGPTIATVPIRVLLKSDQTLGHFLQELQHQAQEMIPHEQFGLRNIRLLGTEIAEACNFRTLLIVQPPESKKELNSTLNLPDEGSDIPGFHTTPLVIDCSPTSDGVATMIDYDSHLLSEVEVRRIFNQFSHVLQQCAGRDAATSISSIEVISQEDREQIQHWNRNYPKDVEELVHALVERQAVERPNQTAIQSWDGVMTYKDLGEVSSRVAVVLRNMGTKPGVIVPICFEKSRWAIVSMLAILKAGGACLPLDPSHPVGRHQIILDTVQASLVLTSSAHAPRLRTVMENVLVVSDIANRFVDSDLVDFQRPSPNDPAFIMFTSGSTGVPKGIVLEHHNICTTTRYHGAAMQISSKSRVLQFAAYSFDVSLGDIFTTLVHGGCVCVPSDEERLNDLPGAIVRLGVNQACLTSSVARSLPVDTVSEHLDVLTLGGEPLANEVVDTFAEHTYLLNIYGPAECSVWSACTQRIHQGHETGNIGRGVGARLWISDLTSSSRLAPIGCVGELMIEGPVVARGYLFDEKKTQGAFLTDLPYLPGEQLQAYRTGDLARYSLDGSVVILGRKDQQVKLRGQRIELGEIEHHLQACVPTAQAVAVDVFMQNRETANHALVAFICPSSKGDGFESSNMENLTDFEYASEFAKTKTWQDITAGLRDRLAGLLPPYCVPNVYVPLRALPLSTSGKLDRKKLRETASELSTSQVRLSLQQKDRRPLTTSLQKCLGNLWVKLLGIDLGSISADQHFFQLGGDSITAMRLVAAAREEGMAISTVDIFNFPVLEDMAQQMKSCESLALEQIMPFSLIQNTSAQNVRQELAALLRVKSTDIEDAYPCSPLQEGLMALSMKRRGDFIFQQALPLPQSLDIDRFQAAWTSMVAQHPILRSRIIQLGSSFTQVVVNNQNIWHQGTDLSVYLQGLHSNTMVEGTQLLQLALIKEATQKWFVWVIHHAIYDAWSQDLIINEVEAVYCGRRVTASPYQFNHFINYVTLAHAEESKEFWSAELEGASASSFPFRRPRAPALGDRTSQNAHYTFSVQNSGNFTMPTLLRAAWALVIARYSSSQDIIFGATVSGRDTPIPGIEQIMGPTLTTVPVRVNVDDDSIVEELLWRIQRQTTAMVPFQHYGLSNIAQCSESAAVACDLMSLLIIQPLNRSSEKLKELAFLQGDGDTMQDLSPFNVYPLMVQCELTASAVNVSATFDSRFLDTSHTNQILQQFGQLVAHLTTANRNAKLGDVDILNSKDYTQIYKWNEKVPETPTECIHELFSKQVSLTPQKLAIEAWDGNLSYADLDMRASQFAAILQGAGVKTETFVIICIEKSLWAVIAMLAVLKASGTCVPVNVNDSNHRLSQIISGCNSKLAVVSPTQSSRLENLSVKSIVIDASTCNLEDPQPCFKSKDTISSNAAFVIYTSGSTGTPKGIVIEHATLIAGGHAETLNLGSDSRVFQFSSFTFDIGIFDVVTTLIRGAIQRYNANWAYLTPSVLRTIDIRTPLPLKTLALGGEAVGQDNVDLWAERVELMNGYGPTEASICVAGSIPRGHPASVLGRPVGSCVWIVDATCLQRLAPIGSLGELLVEGPVLARGYLGNDDLTKASFISAPTWMLPERSTTRLYRTGDIGFYEIDGSISYVGRRDTQVKIRGQRVELEEVEYRARQLLPSGIEIAVDVAKFQSDTEARLTAFMTLPQDAPISTAWMPIVSHLVEILPETLPRYMVPTIFLPLPGLPYNSSGKIDRRSLRQQASAMPIEEAIRHTRGASSSNSVVPTNQEQWLMDIWSRVLRVDRSSITTETNFFLIGGDSVSAMKIASIARNDGQELLIADIFAHPILARMAKRCSEAKESMEVRPFALTKASIRDELMADLEKDGRGNLEIIEDIYPCTPFQEAVFALSLKSREGTFLAQDISCLPAGIDMVRFKSSWESVVAANPIMRTIICQSEAGDLFQVVLKKAIDWKEMEGLDSYVHNEKSHQITDGQSLNHFAIVTEEKLGRVYFVWTVHHSLYDGFTIGLILNQVEAKYFGEEVQSLLNFNLYAGFLQRTSRDMSQSFWRENLAGISSSQFPSRATVLEPQPNVSSTLTIAGFRNQIPEITTPTLIRTALAILISRHTSSRDICFGEVSSGRNALVKGIDRIAGPTLCTVPVRMILDHSASLRETAQTVQETYLQRLPFEHLGLSGISKVSQDAASACKFQTVLLIQPAKQLDVADPLGLRNVSVDIDRDLSLFNTHALMLECAISDDQIVVTANYDNSLLDEKRVLRYLAQFESLLLQLSNLTNSAGRLNAVDMVTGPELDEILAWNGSRALTIRDTINNRFQHVASACPESQAICSWDGNMTYKELDDISTKFAYELQSHGLQPGQYVPLCCEKSLWATVAMISVLKAGGICSFLDPAHPTVRLKRILVDLQASFAITTREQKSVLEEMVKVIVIDSETGPLQSSSTRHLPNVQSDAGAFVVWTSGSTGIPKGIVLEHAAICTSIEHHGKAMRFTSDSRVFQFAAYTFDVSISDTFSTLLNGGCLCVPSDSERLNSLAYTIRNLRANQACLTSTVAELLRPSEVPDLKNLTIGGEALSRINVQNWAGATFLTNIYGPAEASMWCMGNIGLDPDADETNIGTGLGVRTWITDVEDPNRLCSIGMVGELLLEGPLLARGYLNDPEKTTKAFITNPVWATEQVAPPGTKFYRTGDLVCYNEDGSLKYVGRKDSQAKIHGQRIELGEIEHNIHLELGEDVAVVVLVGKLRGRDRDTLVAVLGFKDLIDEEEGIATTTATMHHIQPYVKRIRAALRQTLPRYMIPDMFLPMKTVPVTPSGKSDRLRLREMILQLTDEQVQSISREAGMEFRPPVTAAQLMLRTIWVEILGVPEESVGLEDDFLDLGGDSISAIKLTAQARVVGFHLTVATVFKHPTLIGMTREALVRSSSKMNEEIVAMSDQDYQSIEKEAFPIYAINKLDVEAIVPATDYQAEAVAAGLLPYRGYVNYFTFDFRENISSARLRDACIAVLRSNQILRTVFIVWRRTVLQVVYHASTVECQVMDCTDTQDVEGYLTQEREEKLMMGDRFCSFYIFKTREDRTQLVLRISHAQYDGLSFPRISEDLISAASTGGVPIRTDVTSYQHQRYVDEAAAKKYWTKLLHASNMTRLVDHDRPSWKMLTSETLRRRIKTVSSSDSSITFATMLKAAWAMVLARVSGDTDVVFGYVSSGRNAPHPGILELCLPCMAIVPVRVSVKEKTCKTLLREMQTQHICSLEHELFGWRNIVETCTNWRPWTRFSSIVQHQNIDNILGEFGQSKLPLSVTAKVSKADAADITIYSVPEGDMTTLEIGFCPDIIPDQVAQLLLDDLCDNLQHMAGDGARSALLAHPLQEKLLPISCIATNDSLVNGKDKRAELFVDTDGSLNATQIQARETVRQAWDLVMSAPRTFQSHETQQALYGPETCFYDEWGQLIVAAALAAHFSAAGYKVDMEDVLERPTVAQQEGFLSLQMKHSSGK</sequence>
<dbReference type="InterPro" id="IPR009081">
    <property type="entry name" value="PP-bd_ACP"/>
</dbReference>
<keyword evidence="1" id="KW-0596">Phosphopantetheine</keyword>
<organism evidence="5 6">
    <name type="scientific">Rhynchosporium agropyri</name>
    <dbReference type="NCBI Taxonomy" id="914238"/>
    <lineage>
        <taxon>Eukaryota</taxon>
        <taxon>Fungi</taxon>
        <taxon>Dikarya</taxon>
        <taxon>Ascomycota</taxon>
        <taxon>Pezizomycotina</taxon>
        <taxon>Leotiomycetes</taxon>
        <taxon>Helotiales</taxon>
        <taxon>Ploettnerulaceae</taxon>
        <taxon>Rhynchosporium</taxon>
    </lineage>
</organism>
<keyword evidence="3" id="KW-0436">Ligase</keyword>
<name>A0A1E1JY07_9HELO</name>
<dbReference type="GO" id="GO:0016874">
    <property type="term" value="F:ligase activity"/>
    <property type="evidence" value="ECO:0007669"/>
    <property type="project" value="UniProtKB-KW"/>
</dbReference>
<proteinExistence type="predicted"/>
<dbReference type="PROSITE" id="PS00455">
    <property type="entry name" value="AMP_BINDING"/>
    <property type="match status" value="5"/>
</dbReference>
<dbReference type="InterPro" id="IPR006162">
    <property type="entry name" value="Ppantetheine_attach_site"/>
</dbReference>
<dbReference type="GO" id="GO:0043041">
    <property type="term" value="P:amino acid activation for nonribosomal peptide biosynthetic process"/>
    <property type="evidence" value="ECO:0007669"/>
    <property type="project" value="TreeGrafter"/>
</dbReference>
<dbReference type="InterPro" id="IPR020845">
    <property type="entry name" value="AMP-binding_CS"/>
</dbReference>
<dbReference type="SUPFAM" id="SSF52777">
    <property type="entry name" value="CoA-dependent acyltransferases"/>
    <property type="match status" value="13"/>
</dbReference>
<dbReference type="Pfam" id="PF00668">
    <property type="entry name" value="Condensation"/>
    <property type="match status" value="6"/>
</dbReference>
<dbReference type="Gene3D" id="3.40.50.980">
    <property type="match status" value="1"/>
</dbReference>
<dbReference type="SMART" id="SM00823">
    <property type="entry name" value="PKS_PP"/>
    <property type="match status" value="5"/>
</dbReference>
<evidence type="ECO:0000313" key="5">
    <source>
        <dbReference type="EMBL" id="CZS90728.1"/>
    </source>
</evidence>
<dbReference type="Pfam" id="PF00501">
    <property type="entry name" value="AMP-binding"/>
    <property type="match status" value="7"/>
</dbReference>
<dbReference type="PROSITE" id="PS00012">
    <property type="entry name" value="PHOSPHOPANTETHEINE"/>
    <property type="match status" value="5"/>
</dbReference>
<dbReference type="CDD" id="cd19542">
    <property type="entry name" value="CT_NRPS-like"/>
    <property type="match status" value="1"/>
</dbReference>
<feature type="domain" description="Carrier" evidence="4">
    <location>
        <begin position="2927"/>
        <end position="3003"/>
    </location>
</feature>
<feature type="domain" description="Carrier" evidence="4">
    <location>
        <begin position="785"/>
        <end position="861"/>
    </location>
</feature>
<protein>
    <recommendedName>
        <fullName evidence="4">Carrier domain-containing protein</fullName>
    </recommendedName>
</protein>
<dbReference type="GO" id="GO:0044550">
    <property type="term" value="P:secondary metabolite biosynthetic process"/>
    <property type="evidence" value="ECO:0007669"/>
    <property type="project" value="TreeGrafter"/>
</dbReference>
<dbReference type="SUPFAM" id="SSF47336">
    <property type="entry name" value="ACP-like"/>
    <property type="match status" value="6"/>
</dbReference>
<keyword evidence="6" id="KW-1185">Reference proteome</keyword>
<dbReference type="PROSITE" id="PS50075">
    <property type="entry name" value="CARRIER"/>
    <property type="match status" value="6"/>
</dbReference>
<gene>
    <name evidence="5" type="ORF">RAG0_01665</name>
</gene>
<evidence type="ECO:0000313" key="6">
    <source>
        <dbReference type="Proteomes" id="UP000178912"/>
    </source>
</evidence>
<dbReference type="OrthoDB" id="416786at2759"/>
<dbReference type="FunFam" id="3.30.300.30:FF:000015">
    <property type="entry name" value="Nonribosomal peptide synthase SidD"/>
    <property type="match status" value="6"/>
</dbReference>
<reference evidence="6" key="1">
    <citation type="submission" date="2016-03" db="EMBL/GenBank/DDBJ databases">
        <authorList>
            <person name="Guldener U."/>
        </authorList>
    </citation>
    <scope>NUCLEOTIDE SEQUENCE [LARGE SCALE GENOMIC DNA]</scope>
    <source>
        <strain evidence="6">04CH-RAC-A.6.1</strain>
    </source>
</reference>
<dbReference type="CDD" id="cd05918">
    <property type="entry name" value="A_NRPS_SidN3_like"/>
    <property type="match status" value="6"/>
</dbReference>
<dbReference type="Proteomes" id="UP000178912">
    <property type="component" value="Unassembled WGS sequence"/>
</dbReference>
<keyword evidence="2" id="KW-0597">Phosphoprotein</keyword>
<dbReference type="NCBIfam" id="NF003417">
    <property type="entry name" value="PRK04813.1"/>
    <property type="match status" value="8"/>
</dbReference>
<dbReference type="Pfam" id="PF00550">
    <property type="entry name" value="PP-binding"/>
    <property type="match status" value="6"/>
</dbReference>
<feature type="domain" description="Carrier" evidence="4">
    <location>
        <begin position="5055"/>
        <end position="5131"/>
    </location>
</feature>
<evidence type="ECO:0000256" key="1">
    <source>
        <dbReference type="ARBA" id="ARBA00022450"/>
    </source>
</evidence>
<dbReference type="NCBIfam" id="TIGR01733">
    <property type="entry name" value="AA-adenyl-dom"/>
    <property type="match status" value="4"/>
</dbReference>
<dbReference type="Gene3D" id="3.30.559.10">
    <property type="entry name" value="Chloramphenicol acetyltransferase-like domain"/>
    <property type="match status" value="6"/>
</dbReference>
<dbReference type="InterPro" id="IPR001242">
    <property type="entry name" value="Condensation_dom"/>
</dbReference>
<dbReference type="InterPro" id="IPR042099">
    <property type="entry name" value="ANL_N_sf"/>
</dbReference>
<dbReference type="InterPro" id="IPR020806">
    <property type="entry name" value="PKS_PP-bd"/>
</dbReference>
<dbReference type="InterPro" id="IPR010071">
    <property type="entry name" value="AA_adenyl_dom"/>
</dbReference>
<evidence type="ECO:0000256" key="2">
    <source>
        <dbReference type="ARBA" id="ARBA00022553"/>
    </source>
</evidence>
<feature type="domain" description="Carrier" evidence="4">
    <location>
        <begin position="6129"/>
        <end position="6205"/>
    </location>
</feature>
<dbReference type="GO" id="GO:0031177">
    <property type="term" value="F:phosphopantetheine binding"/>
    <property type="evidence" value="ECO:0007669"/>
    <property type="project" value="InterPro"/>
</dbReference>
<dbReference type="Gene3D" id="3.40.50.12780">
    <property type="entry name" value="N-terminal domain of ligase-like"/>
    <property type="match status" value="6"/>
</dbReference>
<dbReference type="CDD" id="cd19545">
    <property type="entry name" value="FUM14_C_NRPS-like"/>
    <property type="match status" value="5"/>
</dbReference>
<dbReference type="FunFam" id="3.40.50.12780:FF:000014">
    <property type="entry name" value="Nonribosomal peptide synthetase 1"/>
    <property type="match status" value="4"/>
</dbReference>
<dbReference type="PANTHER" id="PTHR45527:SF1">
    <property type="entry name" value="FATTY ACID SYNTHASE"/>
    <property type="match status" value="1"/>
</dbReference>
<feature type="domain" description="Carrier" evidence="4">
    <location>
        <begin position="4012"/>
        <end position="4088"/>
    </location>
</feature>
<dbReference type="InterPro" id="IPR036736">
    <property type="entry name" value="ACP-like_sf"/>
</dbReference>
<feature type="domain" description="Carrier" evidence="4">
    <location>
        <begin position="1871"/>
        <end position="1947"/>
    </location>
</feature>
<dbReference type="InterPro" id="IPR045851">
    <property type="entry name" value="AMP-bd_C_sf"/>
</dbReference>
<dbReference type="Gene3D" id="3.30.300.30">
    <property type="match status" value="6"/>
</dbReference>
<dbReference type="Gene3D" id="1.10.1200.10">
    <property type="entry name" value="ACP-like"/>
    <property type="match status" value="6"/>
</dbReference>
<dbReference type="EMBL" id="FJUX01000006">
    <property type="protein sequence ID" value="CZS90728.1"/>
    <property type="molecule type" value="Genomic_DNA"/>
</dbReference>
<dbReference type="SUPFAM" id="SSF56801">
    <property type="entry name" value="Acetyl-CoA synthetase-like"/>
    <property type="match status" value="6"/>
</dbReference>